<dbReference type="InterPro" id="IPR023346">
    <property type="entry name" value="Lysozyme-like_dom_sf"/>
</dbReference>
<feature type="compositionally biased region" description="Polar residues" evidence="1">
    <location>
        <begin position="59"/>
        <end position="74"/>
    </location>
</feature>
<dbReference type="FunFam" id="1.10.8.350:FF:000001">
    <property type="entry name" value="Lytic murein transglycosylase B"/>
    <property type="match status" value="1"/>
</dbReference>
<dbReference type="InterPro" id="IPR036366">
    <property type="entry name" value="PGBDSf"/>
</dbReference>
<dbReference type="PANTHER" id="PTHR30163:SF8">
    <property type="entry name" value="LYTIC MUREIN TRANSGLYCOSYLASE"/>
    <property type="match status" value="1"/>
</dbReference>
<dbReference type="Gene3D" id="1.10.101.10">
    <property type="entry name" value="PGBD-like superfamily/PGBD"/>
    <property type="match status" value="1"/>
</dbReference>
<feature type="domain" description="Peptidoglycan binding-like" evidence="2">
    <location>
        <begin position="420"/>
        <end position="471"/>
    </location>
</feature>
<proteinExistence type="predicted"/>
<dbReference type="InterPro" id="IPR043426">
    <property type="entry name" value="MltB-like"/>
</dbReference>
<dbReference type="EMBL" id="QFVT01000006">
    <property type="protein sequence ID" value="PYC47502.1"/>
    <property type="molecule type" value="Genomic_DNA"/>
</dbReference>
<sequence>MAAGAAPVAQSLRPQARPAQAPTVPQKAPEPATPAPVRGTDAAAGASIAAAALAAISPPTQTAAPSRSPANAVTRSLRPQERPDTFTADIVLASERVSTANAGFDRWIKGFQSRARAKGIRPEVLNRAFRGVRYNTSVIQKDRNQSEFTKQIWDYLDSAASPVRVKNGQSALRKHGRVLDRIEAKYGVEKEVVAAIWGLESAYGEHRGNIHIIEALATLAYDGRRGAFFEAQLIAALQILQSGDVAPRNMTGSWAGAMGHTQFIPTSYLSFAVDFTGDGKRDIWSDNPADALASTAAYLQRSGWTKGQPWGVEVRLPRGFNHAAARRDNKRSPADWAAMGVRDVNGRVVPNYGRASILLPAGSAGAAFMIFDNFAAIEKYNKADAYVIGVGHLSDRLKGGPAIQASWPRGYKPLSFNEKKEMQRRLKRKGFDVEKIDGIIGPNTINAIRAFQNSVGATPDGFPSQDLMKLLKR</sequence>
<dbReference type="Gene3D" id="1.10.530.10">
    <property type="match status" value="1"/>
</dbReference>
<feature type="region of interest" description="Disordered" evidence="1">
    <location>
        <begin position="59"/>
        <end position="81"/>
    </location>
</feature>
<evidence type="ECO:0000313" key="4">
    <source>
        <dbReference type="EMBL" id="PYC47502.1"/>
    </source>
</evidence>
<dbReference type="Gene3D" id="1.10.8.350">
    <property type="entry name" value="Bacterial muramidase"/>
    <property type="match status" value="1"/>
</dbReference>
<dbReference type="NCBIfam" id="TIGR02283">
    <property type="entry name" value="MltB_2"/>
    <property type="match status" value="1"/>
</dbReference>
<dbReference type="InterPro" id="IPR036365">
    <property type="entry name" value="PGBD-like_sf"/>
</dbReference>
<dbReference type="SUPFAM" id="SSF47090">
    <property type="entry name" value="PGBD-like"/>
    <property type="match status" value="1"/>
</dbReference>
<organism evidence="4 5">
    <name type="scientific">Litorivita pollutaquae</name>
    <dbReference type="NCBI Taxonomy" id="2200892"/>
    <lineage>
        <taxon>Bacteria</taxon>
        <taxon>Pseudomonadati</taxon>
        <taxon>Pseudomonadota</taxon>
        <taxon>Alphaproteobacteria</taxon>
        <taxon>Rhodobacterales</taxon>
        <taxon>Paracoccaceae</taxon>
        <taxon>Litorivita</taxon>
    </lineage>
</organism>
<dbReference type="AlphaFoldDB" id="A0A2V4N0Q1"/>
<dbReference type="Proteomes" id="UP000248012">
    <property type="component" value="Unassembled WGS sequence"/>
</dbReference>
<dbReference type="InterPro" id="IPR011970">
    <property type="entry name" value="MltB_2"/>
</dbReference>
<name>A0A2V4N0Q1_9RHOB</name>
<dbReference type="CDD" id="cd13399">
    <property type="entry name" value="Slt35-like"/>
    <property type="match status" value="1"/>
</dbReference>
<dbReference type="InterPro" id="IPR002477">
    <property type="entry name" value="Peptidoglycan-bd-like"/>
</dbReference>
<comment type="caution">
    <text evidence="4">The sequence shown here is derived from an EMBL/GenBank/DDBJ whole genome shotgun (WGS) entry which is preliminary data.</text>
</comment>
<reference evidence="4 5" key="1">
    <citation type="submission" date="2018-05" db="EMBL/GenBank/DDBJ databases">
        <title>Oceanovita maritima gen. nov., sp. nov., a marine bacterium in the family Rhodobacteraceae isolated from surface seawater of Lundu port Xiamen, China.</title>
        <authorList>
            <person name="Hetharua B.H."/>
            <person name="Min D."/>
            <person name="Liao H."/>
            <person name="Tian Y."/>
        </authorList>
    </citation>
    <scope>NUCLEOTIDE SEQUENCE [LARGE SCALE GENOMIC DNA]</scope>
    <source>
        <strain evidence="4 5">FSX-11</strain>
    </source>
</reference>
<evidence type="ECO:0000313" key="5">
    <source>
        <dbReference type="Proteomes" id="UP000248012"/>
    </source>
</evidence>
<dbReference type="Pfam" id="PF13406">
    <property type="entry name" value="SLT_2"/>
    <property type="match status" value="1"/>
</dbReference>
<evidence type="ECO:0000259" key="3">
    <source>
        <dbReference type="Pfam" id="PF13406"/>
    </source>
</evidence>
<evidence type="ECO:0000259" key="2">
    <source>
        <dbReference type="Pfam" id="PF01471"/>
    </source>
</evidence>
<feature type="domain" description="Transglycosylase SLT" evidence="3">
    <location>
        <begin position="104"/>
        <end position="395"/>
    </location>
</feature>
<dbReference type="InterPro" id="IPR031304">
    <property type="entry name" value="SLT_2"/>
</dbReference>
<dbReference type="Pfam" id="PF01471">
    <property type="entry name" value="PG_binding_1"/>
    <property type="match status" value="1"/>
</dbReference>
<gene>
    <name evidence="4" type="ORF">DI396_10720</name>
</gene>
<dbReference type="SUPFAM" id="SSF53955">
    <property type="entry name" value="Lysozyme-like"/>
    <property type="match status" value="1"/>
</dbReference>
<protein>
    <submittedName>
        <fullName evidence="4">Lytic murein transglycosylase</fullName>
    </submittedName>
</protein>
<keyword evidence="5" id="KW-1185">Reference proteome</keyword>
<dbReference type="GO" id="GO:0008933">
    <property type="term" value="F:peptidoglycan lytic transglycosylase activity"/>
    <property type="evidence" value="ECO:0007669"/>
    <property type="project" value="TreeGrafter"/>
</dbReference>
<feature type="region of interest" description="Disordered" evidence="1">
    <location>
        <begin position="1"/>
        <end position="42"/>
    </location>
</feature>
<accession>A0A2V4N0Q1</accession>
<evidence type="ECO:0000256" key="1">
    <source>
        <dbReference type="SAM" id="MobiDB-lite"/>
    </source>
</evidence>
<dbReference type="PANTHER" id="PTHR30163">
    <property type="entry name" value="MEMBRANE-BOUND LYTIC MUREIN TRANSGLYCOSYLASE B"/>
    <property type="match status" value="1"/>
</dbReference>
<dbReference type="OrthoDB" id="9808544at2"/>
<dbReference type="GO" id="GO:0009253">
    <property type="term" value="P:peptidoglycan catabolic process"/>
    <property type="evidence" value="ECO:0007669"/>
    <property type="project" value="TreeGrafter"/>
</dbReference>